<dbReference type="KEGG" id="mic:Mic7113_4067"/>
<protein>
    <recommendedName>
        <fullName evidence="1">AB hydrolase-1 domain-containing protein</fullName>
    </recommendedName>
</protein>
<dbReference type="EMBL" id="CP003630">
    <property type="protein sequence ID" value="AFZ19772.1"/>
    <property type="molecule type" value="Genomic_DNA"/>
</dbReference>
<dbReference type="PANTHER" id="PTHR47914">
    <property type="entry name" value="ALPHA/BETA-HYDROLASES SUPERFAMILY PROTEIN"/>
    <property type="match status" value="1"/>
</dbReference>
<sequence>MAIAQSTSTQTASTEHSIGGTVHNYRWTWQGQVQIVVYETLGEGTPVLLLPAFSTVSTREEMGGIAQHLSSQFQVITLDWPGFGDSERSSLDYRSSLYHQFLQDFVRDILDSPTAIVAAGHAAGYAMQLAQKMPSSVSKIVLVAPTWRGPLPTMGANSQVSGMVRELVQSPILGQTLYQMNTTSSFLRFMYGRHVYVEDAKLTPEFITHKREITQQPGARYAPAAFVTGAIDPVQERAEFLGYFQSLSVPVMVMIGEQVPPKSRMEMDVLAGLPGVQSAVLPGSLGMHEECAEAVAEVVLPFLSRTPEGK</sequence>
<dbReference type="AlphaFoldDB" id="K9WJR8"/>
<accession>K9WJR8</accession>
<dbReference type="Pfam" id="PF00561">
    <property type="entry name" value="Abhydrolase_1"/>
    <property type="match status" value="1"/>
</dbReference>
<dbReference type="PANTHER" id="PTHR47914:SF1">
    <property type="entry name" value="ALPHA_BETA-HYDROLASES SUPERFAMILY PROTEIN"/>
    <property type="match status" value="1"/>
</dbReference>
<name>K9WJR8_9CYAN</name>
<dbReference type="OrthoDB" id="6181537at2"/>
<proteinExistence type="predicted"/>
<dbReference type="Gene3D" id="3.40.50.1820">
    <property type="entry name" value="alpha/beta hydrolase"/>
    <property type="match status" value="1"/>
</dbReference>
<dbReference type="HOGENOM" id="CLU_020336_17_0_3"/>
<dbReference type="RefSeq" id="WP_015183908.1">
    <property type="nucleotide sequence ID" value="NC_019738.1"/>
</dbReference>
<dbReference type="Proteomes" id="UP000010471">
    <property type="component" value="Chromosome"/>
</dbReference>
<reference evidence="2 3" key="1">
    <citation type="submission" date="2012-06" db="EMBL/GenBank/DDBJ databases">
        <title>Finished chromosome of genome of Microcoleus sp. PCC 7113.</title>
        <authorList>
            <consortium name="US DOE Joint Genome Institute"/>
            <person name="Gugger M."/>
            <person name="Coursin T."/>
            <person name="Rippka R."/>
            <person name="Tandeau De Marsac N."/>
            <person name="Huntemann M."/>
            <person name="Wei C.-L."/>
            <person name="Han J."/>
            <person name="Detter J.C."/>
            <person name="Han C."/>
            <person name="Tapia R."/>
            <person name="Chen A."/>
            <person name="Kyrpides N."/>
            <person name="Mavromatis K."/>
            <person name="Markowitz V."/>
            <person name="Szeto E."/>
            <person name="Ivanova N."/>
            <person name="Pagani I."/>
            <person name="Pati A."/>
            <person name="Goodwin L."/>
            <person name="Nordberg H.P."/>
            <person name="Cantor M.N."/>
            <person name="Hua S.X."/>
            <person name="Woyke T."/>
            <person name="Kerfeld C.A."/>
        </authorList>
    </citation>
    <scope>NUCLEOTIDE SEQUENCE [LARGE SCALE GENOMIC DNA]</scope>
    <source>
        <strain evidence="2 3">PCC 7113</strain>
    </source>
</reference>
<keyword evidence="3" id="KW-1185">Reference proteome</keyword>
<evidence type="ECO:0000313" key="3">
    <source>
        <dbReference type="Proteomes" id="UP000010471"/>
    </source>
</evidence>
<evidence type="ECO:0000313" key="2">
    <source>
        <dbReference type="EMBL" id="AFZ19772.1"/>
    </source>
</evidence>
<dbReference type="eggNOG" id="COG0596">
    <property type="taxonomic scope" value="Bacteria"/>
</dbReference>
<dbReference type="SUPFAM" id="SSF53474">
    <property type="entry name" value="alpha/beta-Hydrolases"/>
    <property type="match status" value="1"/>
</dbReference>
<dbReference type="InterPro" id="IPR000073">
    <property type="entry name" value="AB_hydrolase_1"/>
</dbReference>
<evidence type="ECO:0000259" key="1">
    <source>
        <dbReference type="Pfam" id="PF00561"/>
    </source>
</evidence>
<dbReference type="InterPro" id="IPR029058">
    <property type="entry name" value="AB_hydrolase_fold"/>
</dbReference>
<organism evidence="2 3">
    <name type="scientific">Allocoleopsis franciscana PCC 7113</name>
    <dbReference type="NCBI Taxonomy" id="1173027"/>
    <lineage>
        <taxon>Bacteria</taxon>
        <taxon>Bacillati</taxon>
        <taxon>Cyanobacteriota</taxon>
        <taxon>Cyanophyceae</taxon>
        <taxon>Coleofasciculales</taxon>
        <taxon>Coleofasciculaceae</taxon>
        <taxon>Allocoleopsis</taxon>
        <taxon>Allocoleopsis franciscana</taxon>
    </lineage>
</organism>
<feature type="domain" description="AB hydrolase-1" evidence="1">
    <location>
        <begin position="46"/>
        <end position="150"/>
    </location>
</feature>
<dbReference type="STRING" id="1173027.Mic7113_4067"/>
<gene>
    <name evidence="2" type="ORF">Mic7113_4067</name>
</gene>
<dbReference type="PATRIC" id="fig|1173027.3.peg.4490"/>